<dbReference type="InterPro" id="IPR036388">
    <property type="entry name" value="WH-like_DNA-bd_sf"/>
</dbReference>
<keyword evidence="8" id="KW-1185">Reference proteome</keyword>
<proteinExistence type="inferred from homology"/>
<evidence type="ECO:0000313" key="8">
    <source>
        <dbReference type="Proteomes" id="UP001300692"/>
    </source>
</evidence>
<dbReference type="RefSeq" id="WP_264139599.1">
    <property type="nucleotide sequence ID" value="NZ_JAOYOD010000001.1"/>
</dbReference>
<keyword evidence="2" id="KW-0805">Transcription regulation</keyword>
<name>A0ABT3CYS2_9BACT</name>
<dbReference type="PANTHER" id="PTHR43133:SF46">
    <property type="entry name" value="RNA POLYMERASE SIGMA-70 FACTOR ECF SUBFAMILY"/>
    <property type="match status" value="1"/>
</dbReference>
<evidence type="ECO:0000313" key="7">
    <source>
        <dbReference type="EMBL" id="MCV9388703.1"/>
    </source>
</evidence>
<dbReference type="Pfam" id="PF04542">
    <property type="entry name" value="Sigma70_r2"/>
    <property type="match status" value="1"/>
</dbReference>
<organism evidence="7 8">
    <name type="scientific">Reichenbachiella ulvae</name>
    <dbReference type="NCBI Taxonomy" id="2980104"/>
    <lineage>
        <taxon>Bacteria</taxon>
        <taxon>Pseudomonadati</taxon>
        <taxon>Bacteroidota</taxon>
        <taxon>Cytophagia</taxon>
        <taxon>Cytophagales</taxon>
        <taxon>Reichenbachiellaceae</taxon>
        <taxon>Reichenbachiella</taxon>
    </lineage>
</organism>
<dbReference type="InterPro" id="IPR013249">
    <property type="entry name" value="RNA_pol_sigma70_r4_t2"/>
</dbReference>
<dbReference type="InterPro" id="IPR007627">
    <property type="entry name" value="RNA_pol_sigma70_r2"/>
</dbReference>
<evidence type="ECO:0000256" key="3">
    <source>
        <dbReference type="ARBA" id="ARBA00023082"/>
    </source>
</evidence>
<dbReference type="InterPro" id="IPR039425">
    <property type="entry name" value="RNA_pol_sigma-70-like"/>
</dbReference>
<accession>A0ABT3CYS2</accession>
<feature type="domain" description="RNA polymerase sigma-70 region 2" evidence="5">
    <location>
        <begin position="23"/>
        <end position="88"/>
    </location>
</feature>
<evidence type="ECO:0000256" key="1">
    <source>
        <dbReference type="ARBA" id="ARBA00010641"/>
    </source>
</evidence>
<dbReference type="PANTHER" id="PTHR43133">
    <property type="entry name" value="RNA POLYMERASE ECF-TYPE SIGMA FACTO"/>
    <property type="match status" value="1"/>
</dbReference>
<comment type="similarity">
    <text evidence="1">Belongs to the sigma-70 factor family. ECF subfamily.</text>
</comment>
<evidence type="ECO:0000259" key="5">
    <source>
        <dbReference type="Pfam" id="PF04542"/>
    </source>
</evidence>
<keyword evidence="3" id="KW-0731">Sigma factor</keyword>
<dbReference type="Pfam" id="PF08281">
    <property type="entry name" value="Sigma70_r4_2"/>
    <property type="match status" value="1"/>
</dbReference>
<dbReference type="Gene3D" id="1.10.10.10">
    <property type="entry name" value="Winged helix-like DNA-binding domain superfamily/Winged helix DNA-binding domain"/>
    <property type="match status" value="1"/>
</dbReference>
<gene>
    <name evidence="7" type="ORF">N7U62_18620</name>
</gene>
<evidence type="ECO:0000256" key="2">
    <source>
        <dbReference type="ARBA" id="ARBA00023015"/>
    </source>
</evidence>
<feature type="domain" description="RNA polymerase sigma factor 70 region 4 type 2" evidence="6">
    <location>
        <begin position="117"/>
        <end position="168"/>
    </location>
</feature>
<sequence>MLKEENKLIKACLKGDRKAQEALYQQFAPGMFVICKRYTRAQLEAEDILQESFIKVFKDLQQFKQQSSLYYWIKRIVINTALNHQRSKLYLYPMVDVTDLKESSNEHLKLNEHSMDDLLKMIQDLPQSSQVIFNLYAIEGYKHREIAEMLDISEGTSKSQYARAKELLQKKLQETKKNYGRG</sequence>
<dbReference type="Proteomes" id="UP001300692">
    <property type="component" value="Unassembled WGS sequence"/>
</dbReference>
<dbReference type="InterPro" id="IPR013324">
    <property type="entry name" value="RNA_pol_sigma_r3/r4-like"/>
</dbReference>
<dbReference type="InterPro" id="IPR013325">
    <property type="entry name" value="RNA_pol_sigma_r2"/>
</dbReference>
<dbReference type="InterPro" id="IPR014284">
    <property type="entry name" value="RNA_pol_sigma-70_dom"/>
</dbReference>
<dbReference type="Gene3D" id="1.10.1740.10">
    <property type="match status" value="1"/>
</dbReference>
<reference evidence="7 8" key="1">
    <citation type="submission" date="2022-10" db="EMBL/GenBank/DDBJ databases">
        <title>Comparative genomics and taxonomic characterization of three novel marine species of genus Reichenbachiella exhibiting antioxidant and polysaccharide degradation activities.</title>
        <authorList>
            <person name="Muhammad N."/>
            <person name="Lee Y.-J."/>
            <person name="Ko J."/>
            <person name="Kim S.-G."/>
        </authorList>
    </citation>
    <scope>NUCLEOTIDE SEQUENCE [LARGE SCALE GENOMIC DNA]</scope>
    <source>
        <strain evidence="7 8">ABR2-5</strain>
    </source>
</reference>
<protein>
    <submittedName>
        <fullName evidence="7">RNA polymerase sigma factor</fullName>
    </submittedName>
</protein>
<evidence type="ECO:0000259" key="6">
    <source>
        <dbReference type="Pfam" id="PF08281"/>
    </source>
</evidence>
<dbReference type="SUPFAM" id="SSF88659">
    <property type="entry name" value="Sigma3 and sigma4 domains of RNA polymerase sigma factors"/>
    <property type="match status" value="1"/>
</dbReference>
<comment type="caution">
    <text evidence="7">The sequence shown here is derived from an EMBL/GenBank/DDBJ whole genome shotgun (WGS) entry which is preliminary data.</text>
</comment>
<evidence type="ECO:0000256" key="4">
    <source>
        <dbReference type="ARBA" id="ARBA00023163"/>
    </source>
</evidence>
<dbReference type="NCBIfam" id="TIGR02937">
    <property type="entry name" value="sigma70-ECF"/>
    <property type="match status" value="1"/>
</dbReference>
<dbReference type="SUPFAM" id="SSF88946">
    <property type="entry name" value="Sigma2 domain of RNA polymerase sigma factors"/>
    <property type="match status" value="1"/>
</dbReference>
<keyword evidence="4" id="KW-0804">Transcription</keyword>
<dbReference type="EMBL" id="JAOYOD010000001">
    <property type="protein sequence ID" value="MCV9388703.1"/>
    <property type="molecule type" value="Genomic_DNA"/>
</dbReference>